<dbReference type="AlphaFoldDB" id="A0AAV7UMX9"/>
<protein>
    <submittedName>
        <fullName evidence="3">Uncharacterized protein</fullName>
    </submittedName>
</protein>
<feature type="signal peptide" evidence="2">
    <location>
        <begin position="1"/>
        <end position="17"/>
    </location>
</feature>
<comment type="caution">
    <text evidence="3">The sequence shown here is derived from an EMBL/GenBank/DDBJ whole genome shotgun (WGS) entry which is preliminary data.</text>
</comment>
<proteinExistence type="predicted"/>
<evidence type="ECO:0000313" key="3">
    <source>
        <dbReference type="EMBL" id="KAJ1190355.1"/>
    </source>
</evidence>
<name>A0AAV7UMX9_PLEWA</name>
<feature type="chain" id="PRO_5044012242" evidence="2">
    <location>
        <begin position="18"/>
        <end position="171"/>
    </location>
</feature>
<evidence type="ECO:0000313" key="4">
    <source>
        <dbReference type="Proteomes" id="UP001066276"/>
    </source>
</evidence>
<evidence type="ECO:0000256" key="1">
    <source>
        <dbReference type="SAM" id="MobiDB-lite"/>
    </source>
</evidence>
<feature type="region of interest" description="Disordered" evidence="1">
    <location>
        <begin position="80"/>
        <end position="103"/>
    </location>
</feature>
<gene>
    <name evidence="3" type="ORF">NDU88_007093</name>
</gene>
<organism evidence="3 4">
    <name type="scientific">Pleurodeles waltl</name>
    <name type="common">Iberian ribbed newt</name>
    <dbReference type="NCBI Taxonomy" id="8319"/>
    <lineage>
        <taxon>Eukaryota</taxon>
        <taxon>Metazoa</taxon>
        <taxon>Chordata</taxon>
        <taxon>Craniata</taxon>
        <taxon>Vertebrata</taxon>
        <taxon>Euteleostomi</taxon>
        <taxon>Amphibia</taxon>
        <taxon>Batrachia</taxon>
        <taxon>Caudata</taxon>
        <taxon>Salamandroidea</taxon>
        <taxon>Salamandridae</taxon>
        <taxon>Pleurodelinae</taxon>
        <taxon>Pleurodeles</taxon>
    </lineage>
</organism>
<reference evidence="3" key="1">
    <citation type="journal article" date="2022" name="bioRxiv">
        <title>Sequencing and chromosome-scale assembly of the giantPleurodeles waltlgenome.</title>
        <authorList>
            <person name="Brown T."/>
            <person name="Elewa A."/>
            <person name="Iarovenko S."/>
            <person name="Subramanian E."/>
            <person name="Araus A.J."/>
            <person name="Petzold A."/>
            <person name="Susuki M."/>
            <person name="Suzuki K.-i.T."/>
            <person name="Hayashi T."/>
            <person name="Toyoda A."/>
            <person name="Oliveira C."/>
            <person name="Osipova E."/>
            <person name="Leigh N.D."/>
            <person name="Simon A."/>
            <person name="Yun M.H."/>
        </authorList>
    </citation>
    <scope>NUCLEOTIDE SEQUENCE</scope>
    <source>
        <strain evidence="3">20211129_DDA</strain>
        <tissue evidence="3">Liver</tissue>
    </source>
</reference>
<keyword evidence="2" id="KW-0732">Signal</keyword>
<keyword evidence="4" id="KW-1185">Reference proteome</keyword>
<dbReference type="Proteomes" id="UP001066276">
    <property type="component" value="Chromosome 3_1"/>
</dbReference>
<accession>A0AAV7UMX9</accession>
<evidence type="ECO:0000256" key="2">
    <source>
        <dbReference type="SAM" id="SignalP"/>
    </source>
</evidence>
<sequence length="171" mass="18259">MSLLVLISGSAVRLSWTEPLKLQLKVSSREGELLQEGYRCEQQSYAKATRVDVDEELGCCGQVTDASGKAGQKQVGLKLQVSGKGKPGRSRQVTDASGEARQKPLGVKLKASVDRKPSCSRQLTGVSGEAGQKPLGLKLKTIGKGKPGRSWQVIDVSMKESRPAQSHSEVG</sequence>
<dbReference type="EMBL" id="JANPWB010000005">
    <property type="protein sequence ID" value="KAJ1190355.1"/>
    <property type="molecule type" value="Genomic_DNA"/>
</dbReference>